<dbReference type="AlphaFoldDB" id="A0A914HY14"/>
<proteinExistence type="predicted"/>
<dbReference type="WBParaSite" id="Gr19_v10_g5161.t1">
    <property type="protein sequence ID" value="Gr19_v10_g5161.t1"/>
    <property type="gene ID" value="Gr19_v10_g5161"/>
</dbReference>
<keyword evidence="1" id="KW-1185">Reference proteome</keyword>
<evidence type="ECO:0000313" key="1">
    <source>
        <dbReference type="Proteomes" id="UP000887572"/>
    </source>
</evidence>
<organism evidence="1 2">
    <name type="scientific">Globodera rostochiensis</name>
    <name type="common">Golden nematode worm</name>
    <name type="synonym">Heterodera rostochiensis</name>
    <dbReference type="NCBI Taxonomy" id="31243"/>
    <lineage>
        <taxon>Eukaryota</taxon>
        <taxon>Metazoa</taxon>
        <taxon>Ecdysozoa</taxon>
        <taxon>Nematoda</taxon>
        <taxon>Chromadorea</taxon>
        <taxon>Rhabditida</taxon>
        <taxon>Tylenchina</taxon>
        <taxon>Tylenchomorpha</taxon>
        <taxon>Tylenchoidea</taxon>
        <taxon>Heteroderidae</taxon>
        <taxon>Heteroderinae</taxon>
        <taxon>Globodera</taxon>
    </lineage>
</organism>
<name>A0A914HY14_GLORO</name>
<accession>A0A914HY14</accession>
<protein>
    <submittedName>
        <fullName evidence="2">Uncharacterized protein</fullName>
    </submittedName>
</protein>
<dbReference type="Proteomes" id="UP000887572">
    <property type="component" value="Unplaced"/>
</dbReference>
<evidence type="ECO:0000313" key="2">
    <source>
        <dbReference type="WBParaSite" id="Gr19_v10_g5161.t1"/>
    </source>
</evidence>
<sequence length="173" mass="19503">MTPLRCVYSANAPYSLFPLSFLLLSVTSLRGLSLVPSPLGFMNPFIDDNVHFDSSGQLLATPASPTPLSPHSVHQIVPGWLLNRNGGGGFFPSSTIAYYRSMKMLLQRRNKIGPNRVRDAEEGHRPNGREMAEWIKVFNARAQKGRDRRSEGEAIKRYTCRFKFCRIFSPTDE</sequence>
<reference evidence="2" key="1">
    <citation type="submission" date="2022-11" db="UniProtKB">
        <authorList>
            <consortium name="WormBaseParasite"/>
        </authorList>
    </citation>
    <scope>IDENTIFICATION</scope>
</reference>